<evidence type="ECO:0000259" key="5">
    <source>
        <dbReference type="Pfam" id="PF01243"/>
    </source>
</evidence>
<dbReference type="InterPro" id="IPR000659">
    <property type="entry name" value="Pyridox_Oxase"/>
</dbReference>
<dbReference type="PANTHER" id="PTHR10851">
    <property type="entry name" value="PYRIDOXINE-5-PHOSPHATE OXIDASE"/>
    <property type="match status" value="1"/>
</dbReference>
<dbReference type="GO" id="GO:0010181">
    <property type="term" value="F:FMN binding"/>
    <property type="evidence" value="ECO:0007669"/>
    <property type="project" value="InterPro"/>
</dbReference>
<evidence type="ECO:0000256" key="4">
    <source>
        <dbReference type="ARBA" id="ARBA00023002"/>
    </source>
</evidence>
<comment type="cofactor">
    <cofactor evidence="1">
        <name>FMN</name>
        <dbReference type="ChEBI" id="CHEBI:58210"/>
    </cofactor>
</comment>
<dbReference type="GO" id="GO:0008615">
    <property type="term" value="P:pyridoxine biosynthetic process"/>
    <property type="evidence" value="ECO:0007669"/>
    <property type="project" value="InterPro"/>
</dbReference>
<evidence type="ECO:0000256" key="1">
    <source>
        <dbReference type="ARBA" id="ARBA00001917"/>
    </source>
</evidence>
<proteinExistence type="predicted"/>
<sequence>MLNNWLSFPRPHAGILATMSYLDSDYLGGLSSLTGSAPAFDTANLPDDPFELFAQWFEAAVAAGCDDVRAATVATVDENGVPDARVMNLMELSDTGFCFGTGADSTKVEQLSDSPVAALNFWWQPMNRAVRARGAARLDGASDEHVNILRVEPVRLEFFQAVDARNATRVEYSYEASGWVATVLDH</sequence>
<evidence type="ECO:0000256" key="2">
    <source>
        <dbReference type="ARBA" id="ARBA00022630"/>
    </source>
</evidence>
<comment type="caution">
    <text evidence="6">The sequence shown here is derived from an EMBL/GenBank/DDBJ whole genome shotgun (WGS) entry which is preliminary data.</text>
</comment>
<dbReference type="OrthoDB" id="9780392at2"/>
<evidence type="ECO:0000256" key="3">
    <source>
        <dbReference type="ARBA" id="ARBA00022643"/>
    </source>
</evidence>
<accession>A0A6C1TXK6</accession>
<reference evidence="6 7" key="1">
    <citation type="submission" date="2018-12" db="EMBL/GenBank/DDBJ databases">
        <title>Corynebacterium sanguinis sp. nov., a clinically-associated and environmental corynebacterium.</title>
        <authorList>
            <person name="Gonzales-Siles L."/>
            <person name="Jaen-Luchoro D."/>
            <person name="Cardew S."/>
            <person name="Inganas E."/>
            <person name="Ohlen M."/>
            <person name="Jensie-Markopolous S."/>
            <person name="Pinyeiro-Iglesias B."/>
            <person name="Molin K."/>
            <person name="Skovbjerg S."/>
            <person name="Svensson-Stadler L."/>
            <person name="Funke G."/>
            <person name="Moore E.R.B."/>
        </authorList>
    </citation>
    <scope>NUCLEOTIDE SEQUENCE [LARGE SCALE GENOMIC DNA]</scope>
    <source>
        <strain evidence="6 7">58734</strain>
    </source>
</reference>
<name>A0A6C1TXK6_9CORY</name>
<organism evidence="6 7">
    <name type="scientific">Corynebacterium sanguinis</name>
    <dbReference type="NCBI Taxonomy" id="2594913"/>
    <lineage>
        <taxon>Bacteria</taxon>
        <taxon>Bacillati</taxon>
        <taxon>Actinomycetota</taxon>
        <taxon>Actinomycetes</taxon>
        <taxon>Mycobacteriales</taxon>
        <taxon>Corynebacteriaceae</taxon>
        <taxon>Corynebacterium</taxon>
    </lineage>
</organism>
<dbReference type="InterPro" id="IPR012349">
    <property type="entry name" value="Split_barrel_FMN-bd"/>
</dbReference>
<dbReference type="InterPro" id="IPR011576">
    <property type="entry name" value="Pyridox_Oxase_N"/>
</dbReference>
<gene>
    <name evidence="6" type="ORF">EKI59_04510</name>
</gene>
<dbReference type="Gene3D" id="2.30.110.10">
    <property type="entry name" value="Electron Transport, Fmn-binding Protein, Chain A"/>
    <property type="match status" value="1"/>
</dbReference>
<keyword evidence="4" id="KW-0560">Oxidoreductase</keyword>
<dbReference type="SUPFAM" id="SSF50475">
    <property type="entry name" value="FMN-binding split barrel"/>
    <property type="match status" value="1"/>
</dbReference>
<dbReference type="GO" id="GO:0004733">
    <property type="term" value="F:pyridoxamine phosphate oxidase activity"/>
    <property type="evidence" value="ECO:0007669"/>
    <property type="project" value="InterPro"/>
</dbReference>
<dbReference type="Proteomes" id="UP000336646">
    <property type="component" value="Unassembled WGS sequence"/>
</dbReference>
<keyword evidence="3" id="KW-0288">FMN</keyword>
<dbReference type="AlphaFoldDB" id="A0A6C1TXK6"/>
<dbReference type="PANTHER" id="PTHR10851:SF0">
    <property type="entry name" value="PYRIDOXINE-5'-PHOSPHATE OXIDASE"/>
    <property type="match status" value="1"/>
</dbReference>
<keyword evidence="2" id="KW-0285">Flavoprotein</keyword>
<dbReference type="Pfam" id="PF01243">
    <property type="entry name" value="PNPOx_N"/>
    <property type="match status" value="1"/>
</dbReference>
<dbReference type="EMBL" id="RXIR01000007">
    <property type="protein sequence ID" value="TVS29079.1"/>
    <property type="molecule type" value="Genomic_DNA"/>
</dbReference>
<feature type="domain" description="Pyridoxamine 5'-phosphate oxidase N-terminal" evidence="5">
    <location>
        <begin position="58"/>
        <end position="155"/>
    </location>
</feature>
<protein>
    <submittedName>
        <fullName evidence="6">Pyridoxamine 5-phosphate oxidase</fullName>
    </submittedName>
</protein>
<evidence type="ECO:0000313" key="7">
    <source>
        <dbReference type="Proteomes" id="UP000336646"/>
    </source>
</evidence>
<evidence type="ECO:0000313" key="6">
    <source>
        <dbReference type="EMBL" id="TVS29079.1"/>
    </source>
</evidence>